<evidence type="ECO:0000313" key="2">
    <source>
        <dbReference type="Proteomes" id="UP000257004"/>
    </source>
</evidence>
<sequence length="440" mass="49421">MAETYQVVTSLYADVYKAIGTNGKPKGKNNTLLMGSFVKILPEVINNWQKIFAFGKESWIDKSNIGLSPSLKCFYVDVGQGDGALIEAGNDENGLKIIIDGGPNDNLSRYLSKWQYKYYFDKNQKVHLDYIFISHFDKDHYQGLIDIINDDHYTIGTIFHNGIAKFNNEKVNFPKTEYNTELGKKTKINSEYYLETSFNTLAEFNALQAKGGMLDLQEKFLNAVNTATSQGRLENFKRLDHTSTINSKTINGKDFKIDVLGPVTSQINNKPAYKYFDDEAHTINGHSIVLKISYGNRSFLFGGDLNIPAEEHLLEHYNTNNPFEVDVAKSCHHGASEFTTAFMNKVNPYATVISSGDNETYSHPRADAIGCAGKYTKSERPLVFSTELARSTAEGSTRVKYGMINLRCDGDNIIMAQMKEAVSSGSVWDLYEQSFFNPIL</sequence>
<dbReference type="InterPro" id="IPR036866">
    <property type="entry name" value="RibonucZ/Hydroxyglut_hydro"/>
</dbReference>
<dbReference type="EMBL" id="QRDQ01000010">
    <property type="protein sequence ID" value="RED22555.1"/>
    <property type="molecule type" value="Genomic_DNA"/>
</dbReference>
<dbReference type="RefSeq" id="WP_115889172.1">
    <property type="nucleotide sequence ID" value="NZ_QRDQ01000010.1"/>
</dbReference>
<dbReference type="PANTHER" id="PTHR30619:SF1">
    <property type="entry name" value="RECOMBINATION PROTEIN 2"/>
    <property type="match status" value="1"/>
</dbReference>
<dbReference type="AlphaFoldDB" id="A0A3D9FS03"/>
<comment type="caution">
    <text evidence="1">The sequence shown here is derived from an EMBL/GenBank/DDBJ whole genome shotgun (WGS) entry which is preliminary data.</text>
</comment>
<organism evidence="1 2">
    <name type="scientific">Flavobacterium cutihirudinis</name>
    <dbReference type="NCBI Taxonomy" id="1265740"/>
    <lineage>
        <taxon>Bacteria</taxon>
        <taxon>Pseudomonadati</taxon>
        <taxon>Bacteroidota</taxon>
        <taxon>Flavobacteriia</taxon>
        <taxon>Flavobacteriales</taxon>
        <taxon>Flavobacteriaceae</taxon>
        <taxon>Flavobacterium</taxon>
    </lineage>
</organism>
<name>A0A3D9FS03_9FLAO</name>
<dbReference type="InterPro" id="IPR052159">
    <property type="entry name" value="Competence_DNA_uptake"/>
</dbReference>
<dbReference type="SUPFAM" id="SSF56281">
    <property type="entry name" value="Metallo-hydrolase/oxidoreductase"/>
    <property type="match status" value="1"/>
</dbReference>
<accession>A0A3D9FS03</accession>
<protein>
    <recommendedName>
        <fullName evidence="3">Beta-lactamase superfamily II metal-dependent hydrolase</fullName>
    </recommendedName>
</protein>
<dbReference type="OrthoDB" id="9761531at2"/>
<proteinExistence type="predicted"/>
<keyword evidence="2" id="KW-1185">Reference proteome</keyword>
<evidence type="ECO:0000313" key="1">
    <source>
        <dbReference type="EMBL" id="RED22555.1"/>
    </source>
</evidence>
<dbReference type="Gene3D" id="3.60.15.10">
    <property type="entry name" value="Ribonuclease Z/Hydroxyacylglutathione hydrolase-like"/>
    <property type="match status" value="1"/>
</dbReference>
<dbReference type="PANTHER" id="PTHR30619">
    <property type="entry name" value="DNA INTERNALIZATION/COMPETENCE PROTEIN COMEC/REC2"/>
    <property type="match status" value="1"/>
</dbReference>
<dbReference type="Proteomes" id="UP000257004">
    <property type="component" value="Unassembled WGS sequence"/>
</dbReference>
<gene>
    <name evidence="1" type="ORF">BD847_3185</name>
</gene>
<reference evidence="1 2" key="1">
    <citation type="submission" date="2018-07" db="EMBL/GenBank/DDBJ databases">
        <title>Genomic Encyclopedia of Archaeal and Bacterial Type Strains, Phase II (KMG-II): from individual species to whole genera.</title>
        <authorList>
            <person name="Goeker M."/>
        </authorList>
    </citation>
    <scope>NUCLEOTIDE SEQUENCE [LARGE SCALE GENOMIC DNA]</scope>
    <source>
        <strain evidence="1 2">DSM 25795</strain>
    </source>
</reference>
<evidence type="ECO:0008006" key="3">
    <source>
        <dbReference type="Google" id="ProtNLM"/>
    </source>
</evidence>